<sequence>MPPRGSASAGAKPSALDKVPPRLRVHAAELETIFTRIDADGDGKLSEADVMAFMKDRVGFPLEPDQVKALLVELRGPGAAADPGKGAASPVDFPTFLCFVDNQLMKPLPEVLREVFQYVDTDRDGKLTAGELQGFAARLGLNLSEAGAAHLLNRGQNETCANFEEFCGLVQASLPSANK</sequence>
<gene>
    <name evidence="7" type="ORF">TGDOM2_246930</name>
</gene>
<dbReference type="SMART" id="SM00054">
    <property type="entry name" value="EFh"/>
    <property type="match status" value="2"/>
</dbReference>
<dbReference type="InterPro" id="IPR011992">
    <property type="entry name" value="EF-hand-dom_pair"/>
</dbReference>
<dbReference type="InterPro" id="IPR050230">
    <property type="entry name" value="CALM/Myosin/TropC-like"/>
</dbReference>
<reference evidence="7 8" key="1">
    <citation type="submission" date="2014-02" db="EMBL/GenBank/DDBJ databases">
        <authorList>
            <person name="Sibley D."/>
            <person name="Venepally P."/>
            <person name="Karamycheva S."/>
            <person name="Hadjithomas M."/>
            <person name="Khan A."/>
            <person name="Brunk B."/>
            <person name="Roos D."/>
            <person name="Caler E."/>
            <person name="Lorenzi H."/>
        </authorList>
    </citation>
    <scope>NUCLEOTIDE SEQUENCE [LARGE SCALE GENOMIC DNA]</scope>
    <source>
        <strain evidence="7 8">GAB2-2007-GAL-DOM2</strain>
    </source>
</reference>
<dbReference type="OrthoDB" id="26525at2759"/>
<keyword evidence="2" id="KW-0479">Metal-binding</keyword>
<dbReference type="SUPFAM" id="SSF47473">
    <property type="entry name" value="EF-hand"/>
    <property type="match status" value="1"/>
</dbReference>
<dbReference type="PANTHER" id="PTHR23048">
    <property type="entry name" value="MYOSIN LIGHT CHAIN 1, 3"/>
    <property type="match status" value="1"/>
</dbReference>
<dbReference type="Proteomes" id="UP000028837">
    <property type="component" value="Unassembled WGS sequence"/>
</dbReference>
<dbReference type="PROSITE" id="PS00018">
    <property type="entry name" value="EF_HAND_1"/>
    <property type="match status" value="2"/>
</dbReference>
<evidence type="ECO:0000256" key="2">
    <source>
        <dbReference type="ARBA" id="ARBA00022723"/>
    </source>
</evidence>
<feature type="domain" description="EF-hand" evidence="6">
    <location>
        <begin position="107"/>
        <end position="142"/>
    </location>
</feature>
<evidence type="ECO:0000313" key="8">
    <source>
        <dbReference type="Proteomes" id="UP000028837"/>
    </source>
</evidence>
<evidence type="ECO:0000256" key="1">
    <source>
        <dbReference type="ARBA" id="ARBA00020786"/>
    </source>
</evidence>
<dbReference type="GO" id="GO:0005509">
    <property type="term" value="F:calcium ion binding"/>
    <property type="evidence" value="ECO:0007669"/>
    <property type="project" value="InterPro"/>
</dbReference>
<keyword evidence="3" id="KW-0677">Repeat</keyword>
<dbReference type="Pfam" id="PF13202">
    <property type="entry name" value="EF-hand_5"/>
    <property type="match status" value="1"/>
</dbReference>
<comment type="caution">
    <text evidence="7">The sequence shown here is derived from an EMBL/GenBank/DDBJ whole genome shotgun (WGS) entry which is preliminary data.</text>
</comment>
<dbReference type="PANTHER" id="PTHR23048:SF0">
    <property type="entry name" value="CALMODULIN LIKE 3"/>
    <property type="match status" value="1"/>
</dbReference>
<dbReference type="AlphaFoldDB" id="A0A086KR42"/>
<dbReference type="Pfam" id="PF13833">
    <property type="entry name" value="EF-hand_8"/>
    <property type="match status" value="1"/>
</dbReference>
<evidence type="ECO:0000256" key="5">
    <source>
        <dbReference type="ARBA" id="ARBA00022990"/>
    </source>
</evidence>
<dbReference type="InterPro" id="IPR018247">
    <property type="entry name" value="EF_Hand_1_Ca_BS"/>
</dbReference>
<evidence type="ECO:0000256" key="3">
    <source>
        <dbReference type="ARBA" id="ARBA00022737"/>
    </source>
</evidence>
<proteinExistence type="predicted"/>
<name>A0A086KR42_TOXGO</name>
<dbReference type="EMBL" id="AHZU02000243">
    <property type="protein sequence ID" value="KFG46860.1"/>
    <property type="molecule type" value="Genomic_DNA"/>
</dbReference>
<dbReference type="SMR" id="A0A086KR42"/>
<keyword evidence="5" id="KW-0007">Acetylation</keyword>
<dbReference type="VEuPathDB" id="ToxoDB:TGDOM2_246930"/>
<dbReference type="InterPro" id="IPR002048">
    <property type="entry name" value="EF_hand_dom"/>
</dbReference>
<organism evidence="7 8">
    <name type="scientific">Toxoplasma gondii GAB2-2007-GAL-DOM2</name>
    <dbReference type="NCBI Taxonomy" id="1130820"/>
    <lineage>
        <taxon>Eukaryota</taxon>
        <taxon>Sar</taxon>
        <taxon>Alveolata</taxon>
        <taxon>Apicomplexa</taxon>
        <taxon>Conoidasida</taxon>
        <taxon>Coccidia</taxon>
        <taxon>Eucoccidiorida</taxon>
        <taxon>Eimeriorina</taxon>
        <taxon>Sarcocystidae</taxon>
        <taxon>Toxoplasma</taxon>
    </lineage>
</organism>
<evidence type="ECO:0000259" key="6">
    <source>
        <dbReference type="PROSITE" id="PS50222"/>
    </source>
</evidence>
<keyword evidence="4" id="KW-0106">Calcium</keyword>
<protein>
    <recommendedName>
        <fullName evidence="1">Calmodulin</fullName>
    </recommendedName>
</protein>
<evidence type="ECO:0000313" key="7">
    <source>
        <dbReference type="EMBL" id="KFG46860.1"/>
    </source>
</evidence>
<dbReference type="GO" id="GO:0016460">
    <property type="term" value="C:myosin II complex"/>
    <property type="evidence" value="ECO:0007669"/>
    <property type="project" value="TreeGrafter"/>
</dbReference>
<evidence type="ECO:0000256" key="4">
    <source>
        <dbReference type="ARBA" id="ARBA00022837"/>
    </source>
</evidence>
<feature type="domain" description="EF-hand" evidence="6">
    <location>
        <begin position="25"/>
        <end position="60"/>
    </location>
</feature>
<dbReference type="Gene3D" id="1.10.238.10">
    <property type="entry name" value="EF-hand"/>
    <property type="match status" value="1"/>
</dbReference>
<dbReference type="PROSITE" id="PS50222">
    <property type="entry name" value="EF_HAND_2"/>
    <property type="match status" value="2"/>
</dbReference>
<accession>A0A086KR42</accession>